<sequence>KRKQLEANPTVVTNSVAVANFNQSDLYNINLEHDSDSSKDLPSYFLHKDNMQ</sequence>
<evidence type="ECO:0000313" key="1">
    <source>
        <dbReference type="EMBL" id="CAG8833580.1"/>
    </source>
</evidence>
<protein>
    <submittedName>
        <fullName evidence="1">26426_t:CDS:1</fullName>
    </submittedName>
</protein>
<accession>A0ACA9SC08</accession>
<feature type="non-terminal residue" evidence="1">
    <location>
        <position position="52"/>
    </location>
</feature>
<gene>
    <name evidence="1" type="ORF">RPERSI_LOCUS28877</name>
</gene>
<organism evidence="1 2">
    <name type="scientific">Racocetra persica</name>
    <dbReference type="NCBI Taxonomy" id="160502"/>
    <lineage>
        <taxon>Eukaryota</taxon>
        <taxon>Fungi</taxon>
        <taxon>Fungi incertae sedis</taxon>
        <taxon>Mucoromycota</taxon>
        <taxon>Glomeromycotina</taxon>
        <taxon>Glomeromycetes</taxon>
        <taxon>Diversisporales</taxon>
        <taxon>Gigasporaceae</taxon>
        <taxon>Racocetra</taxon>
    </lineage>
</organism>
<dbReference type="EMBL" id="CAJVQC010106925">
    <property type="protein sequence ID" value="CAG8833580.1"/>
    <property type="molecule type" value="Genomic_DNA"/>
</dbReference>
<name>A0ACA9SC08_9GLOM</name>
<feature type="non-terminal residue" evidence="1">
    <location>
        <position position="1"/>
    </location>
</feature>
<comment type="caution">
    <text evidence="1">The sequence shown here is derived from an EMBL/GenBank/DDBJ whole genome shotgun (WGS) entry which is preliminary data.</text>
</comment>
<evidence type="ECO:0000313" key="2">
    <source>
        <dbReference type="Proteomes" id="UP000789920"/>
    </source>
</evidence>
<dbReference type="Proteomes" id="UP000789920">
    <property type="component" value="Unassembled WGS sequence"/>
</dbReference>
<reference evidence="1" key="1">
    <citation type="submission" date="2021-06" db="EMBL/GenBank/DDBJ databases">
        <authorList>
            <person name="Kallberg Y."/>
            <person name="Tangrot J."/>
            <person name="Rosling A."/>
        </authorList>
    </citation>
    <scope>NUCLEOTIDE SEQUENCE</scope>
    <source>
        <strain evidence="1">MA461A</strain>
    </source>
</reference>
<proteinExistence type="predicted"/>
<keyword evidence="2" id="KW-1185">Reference proteome</keyword>